<protein>
    <submittedName>
        <fullName evidence="2">Uncharacterized protein</fullName>
    </submittedName>
</protein>
<keyword evidence="3" id="KW-1185">Reference proteome</keyword>
<proteinExistence type="predicted"/>
<organism evidence="2 3">
    <name type="scientific">Desulfoluna butyratoxydans</name>
    <dbReference type="NCBI Taxonomy" id="231438"/>
    <lineage>
        <taxon>Bacteria</taxon>
        <taxon>Pseudomonadati</taxon>
        <taxon>Thermodesulfobacteriota</taxon>
        <taxon>Desulfobacteria</taxon>
        <taxon>Desulfobacterales</taxon>
        <taxon>Desulfolunaceae</taxon>
        <taxon>Desulfoluna</taxon>
    </lineage>
</organism>
<keyword evidence="1" id="KW-0472">Membrane</keyword>
<dbReference type="RefSeq" id="WP_180147218.1">
    <property type="nucleotide sequence ID" value="NZ_CAADHO010000017.1"/>
</dbReference>
<evidence type="ECO:0000256" key="1">
    <source>
        <dbReference type="SAM" id="Phobius"/>
    </source>
</evidence>
<sequence length="276" mass="32047">MIKKGLIGVLFLVLSGVVYLFLWGFLFPWSPVKPGYAHEGNARWSVYYPEGTALPDDYGHIGDLMEETEAFHHLAYTHPVKVILCATSAQYRRYSTQRSHLCTMGTGTVIYVNPTVKETKRDIRSFLKHELSHALVFQHMTLPHAFKLKRWIREGLAVYYGNPHHYYQGDAFLSLAVDKGYFFDFTGDDGENPSLIGHIPADRRYLFEYAEYRCFVDYLMTHYGSERFFAFLNLDMRAPEAENEAFRQVYEVELSAVFQQFKQEVMARHWPGHSDA</sequence>
<name>A0A4U8YV14_9BACT</name>
<reference evidence="2 3" key="1">
    <citation type="submission" date="2019-03" db="EMBL/GenBank/DDBJ databases">
        <authorList>
            <person name="Nijsse B."/>
        </authorList>
    </citation>
    <scope>NUCLEOTIDE SEQUENCE [LARGE SCALE GENOMIC DNA]</scope>
    <source>
        <strain evidence="2">Desulfoluna butyratoxydans MSL71</strain>
    </source>
</reference>
<evidence type="ECO:0000313" key="2">
    <source>
        <dbReference type="EMBL" id="VFQ47427.1"/>
    </source>
</evidence>
<accession>A0A4U8YV14</accession>
<keyword evidence="1" id="KW-0812">Transmembrane</keyword>
<evidence type="ECO:0000313" key="3">
    <source>
        <dbReference type="Proteomes" id="UP000507962"/>
    </source>
</evidence>
<dbReference type="Proteomes" id="UP000507962">
    <property type="component" value="Unassembled WGS sequence"/>
</dbReference>
<dbReference type="EMBL" id="CAADHO010000017">
    <property type="protein sequence ID" value="VFQ47427.1"/>
    <property type="molecule type" value="Genomic_DNA"/>
</dbReference>
<dbReference type="AlphaFoldDB" id="A0A4U8YV14"/>
<keyword evidence="1" id="KW-1133">Transmembrane helix</keyword>
<feature type="transmembrane region" description="Helical" evidence="1">
    <location>
        <begin position="7"/>
        <end position="29"/>
    </location>
</feature>
<gene>
    <name evidence="2" type="ORF">MSL71_51270</name>
</gene>